<sequence>MHPYELRQSIRCPKKYGEITKERNFLLAPPFDLELMFEERDSQKPLDERYIRNAAVLPDLSDLPRRPEAGVMDERASSGTLMIHGYSVEDFQQTYHSVVDPLLYRPCGKVRPYSLELGFAIKEHLLEELAYPTLEISERADGKVEVTERFCVLRPTPYIEIDCRGDPYGVNTIGAWVDEDVEVAALRSGDLYCCIQKNGRPDNRFSTSIPYYSSHPFMDLGIREKFMLCDTSVFLTRSSYSMALNWVDN</sequence>
<evidence type="ECO:0000313" key="2">
    <source>
        <dbReference type="Proteomes" id="UP001476798"/>
    </source>
</evidence>
<comment type="caution">
    <text evidence="1">The sequence shown here is derived from an EMBL/GenBank/DDBJ whole genome shotgun (WGS) entry which is preliminary data.</text>
</comment>
<dbReference type="InterPro" id="IPR028970">
    <property type="entry name" value="DUF4662"/>
</dbReference>
<organism evidence="1 2">
    <name type="scientific">Goodea atripinnis</name>
    <dbReference type="NCBI Taxonomy" id="208336"/>
    <lineage>
        <taxon>Eukaryota</taxon>
        <taxon>Metazoa</taxon>
        <taxon>Chordata</taxon>
        <taxon>Craniata</taxon>
        <taxon>Vertebrata</taxon>
        <taxon>Euteleostomi</taxon>
        <taxon>Actinopterygii</taxon>
        <taxon>Neopterygii</taxon>
        <taxon>Teleostei</taxon>
        <taxon>Neoteleostei</taxon>
        <taxon>Acanthomorphata</taxon>
        <taxon>Ovalentaria</taxon>
        <taxon>Atherinomorphae</taxon>
        <taxon>Cyprinodontiformes</taxon>
        <taxon>Goodeidae</taxon>
        <taxon>Goodea</taxon>
    </lineage>
</organism>
<proteinExistence type="predicted"/>
<accession>A0ABV0PA98</accession>
<evidence type="ECO:0000313" key="1">
    <source>
        <dbReference type="EMBL" id="MEQ2180374.1"/>
    </source>
</evidence>
<gene>
    <name evidence="1" type="ORF">GOODEAATRI_000664</name>
</gene>
<dbReference type="PANTHER" id="PTHR15578">
    <property type="entry name" value="CHROMOSOME 8 C22ORF31 HOMOLOG"/>
    <property type="match status" value="1"/>
</dbReference>
<dbReference type="Pfam" id="PF15578">
    <property type="entry name" value="DUF4662"/>
    <property type="match status" value="1"/>
</dbReference>
<name>A0ABV0PA98_9TELE</name>
<keyword evidence="2" id="KW-1185">Reference proteome</keyword>
<protein>
    <submittedName>
        <fullName evidence="1">Uncharacterized protein</fullName>
    </submittedName>
</protein>
<reference evidence="1 2" key="1">
    <citation type="submission" date="2021-06" db="EMBL/GenBank/DDBJ databases">
        <authorList>
            <person name="Palmer J.M."/>
        </authorList>
    </citation>
    <scope>NUCLEOTIDE SEQUENCE [LARGE SCALE GENOMIC DNA]</scope>
    <source>
        <strain evidence="1 2">GA_2019</strain>
        <tissue evidence="1">Muscle</tissue>
    </source>
</reference>
<dbReference type="Proteomes" id="UP001476798">
    <property type="component" value="Unassembled WGS sequence"/>
</dbReference>
<dbReference type="PANTHER" id="PTHR15578:SF0">
    <property type="entry name" value="CHROMOSOME 22 OPEN READING FRAME 31"/>
    <property type="match status" value="1"/>
</dbReference>
<dbReference type="EMBL" id="JAHRIO010069985">
    <property type="protein sequence ID" value="MEQ2180374.1"/>
    <property type="molecule type" value="Genomic_DNA"/>
</dbReference>